<name>A0A2Z2HAN4_9GAMM</name>
<keyword evidence="2" id="KW-1185">Reference proteome</keyword>
<gene>
    <name evidence="1" type="ORF">B9G99_00250</name>
</gene>
<sequence>MTPEQALEKAILLAGGTSALSRCLGISSQAISQWSVVPAVRVNAVVKATGGKVKANQLRPDVFGAHSAA</sequence>
<evidence type="ECO:0000313" key="1">
    <source>
        <dbReference type="EMBL" id="ARS54314.1"/>
    </source>
</evidence>
<protein>
    <recommendedName>
        <fullName evidence="3">Cro/Cl family transcriptional regulator</fullName>
    </recommendedName>
</protein>
<dbReference type="InterPro" id="IPR031856">
    <property type="entry name" value="YdaS_toxin-like"/>
</dbReference>
<dbReference type="GO" id="GO:0003677">
    <property type="term" value="F:DNA binding"/>
    <property type="evidence" value="ECO:0007669"/>
    <property type="project" value="InterPro"/>
</dbReference>
<dbReference type="Pfam" id="PF15943">
    <property type="entry name" value="YdaS_toxin"/>
    <property type="match status" value="1"/>
</dbReference>
<dbReference type="InterPro" id="IPR010982">
    <property type="entry name" value="Lambda_DNA-bd_dom_sf"/>
</dbReference>
<dbReference type="AlphaFoldDB" id="A0A2Z2HAN4"/>
<dbReference type="Gene3D" id="1.10.260.40">
    <property type="entry name" value="lambda repressor-like DNA-binding domains"/>
    <property type="match status" value="1"/>
</dbReference>
<evidence type="ECO:0000313" key="2">
    <source>
        <dbReference type="Proteomes" id="UP000250025"/>
    </source>
</evidence>
<dbReference type="OrthoDB" id="6446140at2"/>
<dbReference type="SUPFAM" id="SSF47413">
    <property type="entry name" value="lambda repressor-like DNA-binding domains"/>
    <property type="match status" value="1"/>
</dbReference>
<dbReference type="Proteomes" id="UP000250025">
    <property type="component" value="Chromosome"/>
</dbReference>
<proteinExistence type="predicted"/>
<dbReference type="KEGG" id="kus:B9G99_00250"/>
<dbReference type="EMBL" id="CP021323">
    <property type="protein sequence ID" value="ARS54314.1"/>
    <property type="molecule type" value="Genomic_DNA"/>
</dbReference>
<accession>A0A2Z2HAN4</accession>
<reference evidence="1 2" key="1">
    <citation type="journal article" date="2017" name="Int. J. Syst. Evol. Microbiol.">
        <title>Kushneria konosiri sp. nov., isolated from the Korean salt-fermented seafood Daemi-jeot.</title>
        <authorList>
            <person name="Yun J.H."/>
            <person name="Park S.K."/>
            <person name="Lee J.Y."/>
            <person name="Jung M.J."/>
            <person name="Bae J.W."/>
        </authorList>
    </citation>
    <scope>NUCLEOTIDE SEQUENCE [LARGE SCALE GENOMIC DNA]</scope>
    <source>
        <strain evidence="1 2">X49</strain>
    </source>
</reference>
<organism evidence="1 2">
    <name type="scientific">Kushneria konosiri</name>
    <dbReference type="NCBI Taxonomy" id="698828"/>
    <lineage>
        <taxon>Bacteria</taxon>
        <taxon>Pseudomonadati</taxon>
        <taxon>Pseudomonadota</taxon>
        <taxon>Gammaproteobacteria</taxon>
        <taxon>Oceanospirillales</taxon>
        <taxon>Halomonadaceae</taxon>
        <taxon>Kushneria</taxon>
    </lineage>
</organism>
<evidence type="ECO:0008006" key="3">
    <source>
        <dbReference type="Google" id="ProtNLM"/>
    </source>
</evidence>